<gene>
    <name evidence="1" type="ORF">EV186_101757</name>
</gene>
<dbReference type="RefSeq" id="WP_133847654.1">
    <property type="nucleotide sequence ID" value="NZ_SNXZ01000001.1"/>
</dbReference>
<name>A0A4R6SL44_LABRH</name>
<accession>A0A4R6SL44</accession>
<keyword evidence="2" id="KW-1185">Reference proteome</keyword>
<protein>
    <submittedName>
        <fullName evidence="1">Uncharacterized protein</fullName>
    </submittedName>
</protein>
<organism evidence="1 2">
    <name type="scientific">Labedaea rhizosphaerae</name>
    <dbReference type="NCBI Taxonomy" id="598644"/>
    <lineage>
        <taxon>Bacteria</taxon>
        <taxon>Bacillati</taxon>
        <taxon>Actinomycetota</taxon>
        <taxon>Actinomycetes</taxon>
        <taxon>Pseudonocardiales</taxon>
        <taxon>Pseudonocardiaceae</taxon>
        <taxon>Labedaea</taxon>
    </lineage>
</organism>
<dbReference type="OrthoDB" id="4374214at2"/>
<reference evidence="1 2" key="1">
    <citation type="submission" date="2019-03" db="EMBL/GenBank/DDBJ databases">
        <title>Genomic Encyclopedia of Type Strains, Phase IV (KMG-IV): sequencing the most valuable type-strain genomes for metagenomic binning, comparative biology and taxonomic classification.</title>
        <authorList>
            <person name="Goeker M."/>
        </authorList>
    </citation>
    <scope>NUCLEOTIDE SEQUENCE [LARGE SCALE GENOMIC DNA]</scope>
    <source>
        <strain evidence="1 2">DSM 45361</strain>
    </source>
</reference>
<proteinExistence type="predicted"/>
<evidence type="ECO:0000313" key="1">
    <source>
        <dbReference type="EMBL" id="TDQ04799.1"/>
    </source>
</evidence>
<sequence length="169" mass="18741">MSNQLPDPTDISSVRAWLNARHANPAAVREWARPLVVAATRHGPIPPLGGPEWRALPDCDPRKLAALIPMALARLDESTPAAIASRLRRELDESDRLTVARLRQMSHDLSAAIADANRGRRSARPTYAELALRRNTFPCVTCRRRPVVHPQTVCHACSEPNQRREDVAA</sequence>
<dbReference type="EMBL" id="SNXZ01000001">
    <property type="protein sequence ID" value="TDQ04799.1"/>
    <property type="molecule type" value="Genomic_DNA"/>
</dbReference>
<dbReference type="AlphaFoldDB" id="A0A4R6SL44"/>
<dbReference type="Proteomes" id="UP000295444">
    <property type="component" value="Unassembled WGS sequence"/>
</dbReference>
<comment type="caution">
    <text evidence="1">The sequence shown here is derived from an EMBL/GenBank/DDBJ whole genome shotgun (WGS) entry which is preliminary data.</text>
</comment>
<evidence type="ECO:0000313" key="2">
    <source>
        <dbReference type="Proteomes" id="UP000295444"/>
    </source>
</evidence>